<dbReference type="Proteomes" id="UP000294843">
    <property type="component" value="Unassembled WGS sequence"/>
</dbReference>
<sequence length="106" mass="12567">MKPQKGEYYELLFMPEDNQLFKVVKFFRHERKPRAVVRSEVFDKDYPIPVRVLKSEHCRKIEPIIEPVVIAEDDMDEVIDAMDEVESMKSKGRIKGLFKRILARTV</sequence>
<dbReference type="EMBL" id="SCWF01000015">
    <property type="protein sequence ID" value="TDM12677.1"/>
    <property type="molecule type" value="Genomic_DNA"/>
</dbReference>
<name>A0A4R6BXF0_9STAP</name>
<keyword evidence="2" id="KW-1185">Reference proteome</keyword>
<dbReference type="RefSeq" id="WP_133452542.1">
    <property type="nucleotide sequence ID" value="NZ_SCWF01000015.1"/>
</dbReference>
<comment type="caution">
    <text evidence="1">The sequence shown here is derived from an EMBL/GenBank/DDBJ whole genome shotgun (WGS) entry which is preliminary data.</text>
</comment>
<proteinExistence type="predicted"/>
<organism evidence="1 2">
    <name type="scientific">Macrococcus bovicus</name>
    <dbReference type="NCBI Taxonomy" id="69968"/>
    <lineage>
        <taxon>Bacteria</taxon>
        <taxon>Bacillati</taxon>
        <taxon>Bacillota</taxon>
        <taxon>Bacilli</taxon>
        <taxon>Bacillales</taxon>
        <taxon>Staphylococcaceae</taxon>
        <taxon>Macrococcus</taxon>
    </lineage>
</organism>
<protein>
    <submittedName>
        <fullName evidence="1">Uncharacterized protein</fullName>
    </submittedName>
</protein>
<dbReference type="AlphaFoldDB" id="A0A4R6BXF0"/>
<accession>A0A4R6BXF0</accession>
<gene>
    <name evidence="1" type="ORF">ERX55_10500</name>
</gene>
<evidence type="ECO:0000313" key="1">
    <source>
        <dbReference type="EMBL" id="TDM12677.1"/>
    </source>
</evidence>
<evidence type="ECO:0000313" key="2">
    <source>
        <dbReference type="Proteomes" id="UP000294843"/>
    </source>
</evidence>
<reference evidence="1 2" key="1">
    <citation type="submission" date="2019-01" db="EMBL/GenBank/DDBJ databases">
        <title>Draft genome sequences of the type strains of six Macrococcus species.</title>
        <authorList>
            <person name="Mazhar S."/>
            <person name="Altermann E."/>
            <person name="Hill C."/>
            <person name="Mcauliffe O."/>
        </authorList>
    </citation>
    <scope>NUCLEOTIDE SEQUENCE [LARGE SCALE GENOMIC DNA]</scope>
    <source>
        <strain evidence="1 2">ATCC 51825</strain>
    </source>
</reference>